<sequence>MGYIHERWDEEGTHLHKLMDDTHYSSQRLFIPTNSKSYSPDATTTASKHKKKGKNHYNNHHFVHNDRTYQTHDEEILERLIELQN</sequence>
<reference evidence="2 3" key="1">
    <citation type="submission" date="2016-09" db="EMBL/GenBank/DDBJ databases">
        <title>Extensive genetic diversity and differential bi-allelic expression allows diatom success in the polar Southern Ocean.</title>
        <authorList>
            <consortium name="DOE Joint Genome Institute"/>
            <person name="Mock T."/>
            <person name="Otillar R.P."/>
            <person name="Strauss J."/>
            <person name="Dupont C."/>
            <person name="Frickenhaus S."/>
            <person name="Maumus F."/>
            <person name="Mcmullan M."/>
            <person name="Sanges R."/>
            <person name="Schmutz J."/>
            <person name="Toseland A."/>
            <person name="Valas R."/>
            <person name="Veluchamy A."/>
            <person name="Ward B.J."/>
            <person name="Allen A."/>
            <person name="Barry K."/>
            <person name="Falciatore A."/>
            <person name="Ferrante M."/>
            <person name="Fortunato A.E."/>
            <person name="Gloeckner G."/>
            <person name="Gruber A."/>
            <person name="Hipkin R."/>
            <person name="Janech M."/>
            <person name="Kroth P."/>
            <person name="Leese F."/>
            <person name="Lindquist E."/>
            <person name="Lyon B.R."/>
            <person name="Martin J."/>
            <person name="Mayer C."/>
            <person name="Parker M."/>
            <person name="Quesneville H."/>
            <person name="Raymond J."/>
            <person name="Uhlig C."/>
            <person name="Valentin K.U."/>
            <person name="Worden A.Z."/>
            <person name="Armbrust E.V."/>
            <person name="Bowler C."/>
            <person name="Green B."/>
            <person name="Moulton V."/>
            <person name="Van Oosterhout C."/>
            <person name="Grigoriev I."/>
        </authorList>
    </citation>
    <scope>NUCLEOTIDE SEQUENCE [LARGE SCALE GENOMIC DNA]</scope>
    <source>
        <strain evidence="2 3">CCMP1102</strain>
    </source>
</reference>
<protein>
    <submittedName>
        <fullName evidence="2">Uncharacterized protein</fullName>
    </submittedName>
</protein>
<evidence type="ECO:0000313" key="3">
    <source>
        <dbReference type="Proteomes" id="UP000095751"/>
    </source>
</evidence>
<dbReference type="Proteomes" id="UP000095751">
    <property type="component" value="Unassembled WGS sequence"/>
</dbReference>
<dbReference type="AlphaFoldDB" id="A0A1E7FM56"/>
<name>A0A1E7FM56_9STRA</name>
<proteinExistence type="predicted"/>
<evidence type="ECO:0000256" key="1">
    <source>
        <dbReference type="SAM" id="MobiDB-lite"/>
    </source>
</evidence>
<keyword evidence="3" id="KW-1185">Reference proteome</keyword>
<accession>A0A1E7FM56</accession>
<dbReference type="InParanoid" id="A0A1E7FM56"/>
<evidence type="ECO:0000313" key="2">
    <source>
        <dbReference type="EMBL" id="OEU19252.1"/>
    </source>
</evidence>
<organism evidence="2 3">
    <name type="scientific">Fragilariopsis cylindrus CCMP1102</name>
    <dbReference type="NCBI Taxonomy" id="635003"/>
    <lineage>
        <taxon>Eukaryota</taxon>
        <taxon>Sar</taxon>
        <taxon>Stramenopiles</taxon>
        <taxon>Ochrophyta</taxon>
        <taxon>Bacillariophyta</taxon>
        <taxon>Bacillariophyceae</taxon>
        <taxon>Bacillariophycidae</taxon>
        <taxon>Bacillariales</taxon>
        <taxon>Bacillariaceae</taxon>
        <taxon>Fragilariopsis</taxon>
    </lineage>
</organism>
<gene>
    <name evidence="2" type="ORF">FRACYDRAFT_216832</name>
</gene>
<dbReference type="EMBL" id="KV784355">
    <property type="protein sequence ID" value="OEU19252.1"/>
    <property type="molecule type" value="Genomic_DNA"/>
</dbReference>
<dbReference type="KEGG" id="fcy:FRACYDRAFT_216832"/>
<feature type="compositionally biased region" description="Polar residues" evidence="1">
    <location>
        <begin position="35"/>
        <end position="46"/>
    </location>
</feature>
<feature type="region of interest" description="Disordered" evidence="1">
    <location>
        <begin position="35"/>
        <end position="67"/>
    </location>
</feature>
<feature type="compositionally biased region" description="Basic residues" evidence="1">
    <location>
        <begin position="47"/>
        <end position="62"/>
    </location>
</feature>